<gene>
    <name evidence="3" type="ORF">P154DRAFT_575348</name>
</gene>
<evidence type="ECO:0000256" key="2">
    <source>
        <dbReference type="SAM" id="SignalP"/>
    </source>
</evidence>
<sequence length="209" mass="22786">MWHLTRFCTLPFLLHVLASNAIPLKFASTSSWLVAREASTSITASNEVWATVIVNIGPLVTLVGEQNFKAYLKDFAPYIQLRNVGQNTTFNGTMGRSLSATIDEIVAYSSTGYDFFNVSAASVSPNADGQPDSATASLNSHPSTTPARPASVLDDSGGAPGDALHEHQLGETRNPRRIPRHIEHRLGRMTRAEIDAFWRSFDHSEDGDT</sequence>
<reference evidence="3" key="1">
    <citation type="journal article" date="2020" name="Stud. Mycol.">
        <title>101 Dothideomycetes genomes: a test case for predicting lifestyles and emergence of pathogens.</title>
        <authorList>
            <person name="Haridas S."/>
            <person name="Albert R."/>
            <person name="Binder M."/>
            <person name="Bloem J."/>
            <person name="Labutti K."/>
            <person name="Salamov A."/>
            <person name="Andreopoulos B."/>
            <person name="Baker S."/>
            <person name="Barry K."/>
            <person name="Bills G."/>
            <person name="Bluhm B."/>
            <person name="Cannon C."/>
            <person name="Castanera R."/>
            <person name="Culley D."/>
            <person name="Daum C."/>
            <person name="Ezra D."/>
            <person name="Gonzalez J."/>
            <person name="Henrissat B."/>
            <person name="Kuo A."/>
            <person name="Liang C."/>
            <person name="Lipzen A."/>
            <person name="Lutzoni F."/>
            <person name="Magnuson J."/>
            <person name="Mondo S."/>
            <person name="Nolan M."/>
            <person name="Ohm R."/>
            <person name="Pangilinan J."/>
            <person name="Park H.-J."/>
            <person name="Ramirez L."/>
            <person name="Alfaro M."/>
            <person name="Sun H."/>
            <person name="Tritt A."/>
            <person name="Yoshinaga Y."/>
            <person name="Zwiers L.-H."/>
            <person name="Turgeon B."/>
            <person name="Goodwin S."/>
            <person name="Spatafora J."/>
            <person name="Crous P."/>
            <person name="Grigoriev I."/>
        </authorList>
    </citation>
    <scope>NUCLEOTIDE SEQUENCE</scope>
    <source>
        <strain evidence="3">CBS 123094</strain>
    </source>
</reference>
<feature type="region of interest" description="Disordered" evidence="1">
    <location>
        <begin position="124"/>
        <end position="182"/>
    </location>
</feature>
<name>A0A6A5WHY4_9PLEO</name>
<evidence type="ECO:0000313" key="4">
    <source>
        <dbReference type="Proteomes" id="UP000799779"/>
    </source>
</evidence>
<dbReference type="AlphaFoldDB" id="A0A6A5WHY4"/>
<feature type="chain" id="PRO_5025607311" evidence="2">
    <location>
        <begin position="19"/>
        <end position="209"/>
    </location>
</feature>
<accession>A0A6A5WHY4</accession>
<organism evidence="3 4">
    <name type="scientific">Amniculicola lignicola CBS 123094</name>
    <dbReference type="NCBI Taxonomy" id="1392246"/>
    <lineage>
        <taxon>Eukaryota</taxon>
        <taxon>Fungi</taxon>
        <taxon>Dikarya</taxon>
        <taxon>Ascomycota</taxon>
        <taxon>Pezizomycotina</taxon>
        <taxon>Dothideomycetes</taxon>
        <taxon>Pleosporomycetidae</taxon>
        <taxon>Pleosporales</taxon>
        <taxon>Amniculicolaceae</taxon>
        <taxon>Amniculicola</taxon>
    </lineage>
</organism>
<feature type="compositionally biased region" description="Basic and acidic residues" evidence="1">
    <location>
        <begin position="163"/>
        <end position="182"/>
    </location>
</feature>
<proteinExistence type="predicted"/>
<protein>
    <submittedName>
        <fullName evidence="3">Uncharacterized protein</fullName>
    </submittedName>
</protein>
<keyword evidence="2" id="KW-0732">Signal</keyword>
<evidence type="ECO:0000313" key="3">
    <source>
        <dbReference type="EMBL" id="KAF2001282.1"/>
    </source>
</evidence>
<feature type="signal peptide" evidence="2">
    <location>
        <begin position="1"/>
        <end position="18"/>
    </location>
</feature>
<dbReference type="Proteomes" id="UP000799779">
    <property type="component" value="Unassembled WGS sequence"/>
</dbReference>
<keyword evidence="4" id="KW-1185">Reference proteome</keyword>
<dbReference type="EMBL" id="ML977584">
    <property type="protein sequence ID" value="KAF2001282.1"/>
    <property type="molecule type" value="Genomic_DNA"/>
</dbReference>
<evidence type="ECO:0000256" key="1">
    <source>
        <dbReference type="SAM" id="MobiDB-lite"/>
    </source>
</evidence>
<feature type="compositionally biased region" description="Polar residues" evidence="1">
    <location>
        <begin position="124"/>
        <end position="146"/>
    </location>
</feature>